<name>A0ABY7CXC8_9BASI</name>
<feature type="compositionally biased region" description="Polar residues" evidence="1">
    <location>
        <begin position="1"/>
        <end position="10"/>
    </location>
</feature>
<proteinExistence type="predicted"/>
<evidence type="ECO:0000256" key="1">
    <source>
        <dbReference type="SAM" id="MobiDB-lite"/>
    </source>
</evidence>
<dbReference type="RefSeq" id="XP_053025514.1">
    <property type="nucleotide sequence ID" value="XM_053161582.1"/>
</dbReference>
<evidence type="ECO:0000313" key="2">
    <source>
        <dbReference type="EMBL" id="WAQ89959.1"/>
    </source>
</evidence>
<gene>
    <name evidence="2" type="ORF">PtA15_11A651</name>
</gene>
<dbReference type="EMBL" id="CP110431">
    <property type="protein sequence ID" value="WAQ89959.1"/>
    <property type="molecule type" value="Genomic_DNA"/>
</dbReference>
<keyword evidence="3" id="KW-1185">Reference proteome</keyword>
<dbReference type="GeneID" id="77802477"/>
<accession>A0ABY7CXC8</accession>
<reference evidence="2" key="1">
    <citation type="submission" date="2022-10" db="EMBL/GenBank/DDBJ databases">
        <title>Puccinia triticina Genome sequencing and assembly.</title>
        <authorList>
            <person name="Li C."/>
        </authorList>
    </citation>
    <scope>NUCLEOTIDE SEQUENCE</scope>
    <source>
        <strain evidence="2">Pt15</strain>
    </source>
</reference>
<dbReference type="Proteomes" id="UP001164743">
    <property type="component" value="Chromosome 11A"/>
</dbReference>
<feature type="region of interest" description="Disordered" evidence="1">
    <location>
        <begin position="1"/>
        <end position="33"/>
    </location>
</feature>
<sequence length="140" mass="15647">MLVVSPNQARSRIARPGDPRRNTRCPKLPPLSTANVADYHRNVAAVRKGEARQLTTALDKTDSIRELRLQCIAKSTQFKSSTTTLRENKRAGTTALNLFRAVGQMLDSLMPRVSTKLFRRTALAPQDPGEYLFIELVPDN</sequence>
<protein>
    <submittedName>
        <fullName evidence="2">Uncharacterized protein</fullName>
    </submittedName>
</protein>
<organism evidence="2 3">
    <name type="scientific">Puccinia triticina</name>
    <dbReference type="NCBI Taxonomy" id="208348"/>
    <lineage>
        <taxon>Eukaryota</taxon>
        <taxon>Fungi</taxon>
        <taxon>Dikarya</taxon>
        <taxon>Basidiomycota</taxon>
        <taxon>Pucciniomycotina</taxon>
        <taxon>Pucciniomycetes</taxon>
        <taxon>Pucciniales</taxon>
        <taxon>Pucciniaceae</taxon>
        <taxon>Puccinia</taxon>
    </lineage>
</organism>
<evidence type="ECO:0000313" key="3">
    <source>
        <dbReference type="Proteomes" id="UP001164743"/>
    </source>
</evidence>